<dbReference type="InParanoid" id="A0A1X7SXS1"/>
<sequence>MAFHLQVTPILSGRTLNIRDLNEVIALLERHHYSKASYHQLGLCLKVSHNTLESITKDYRDVLPCFRECLVSWLRKADGVETPTMDTLIAALRGIGENAVADGIDEEKQIYNNLPRSEIMSQDRLTTTPTLEVNEDHPNQPTIL</sequence>
<evidence type="ECO:0000256" key="1">
    <source>
        <dbReference type="SAM" id="MobiDB-lite"/>
    </source>
</evidence>
<name>A0A1X7SXS1_AMPQE</name>
<dbReference type="Pfam" id="PF00531">
    <property type="entry name" value="Death"/>
    <property type="match status" value="1"/>
</dbReference>
<organism evidence="3">
    <name type="scientific">Amphimedon queenslandica</name>
    <name type="common">Sponge</name>
    <dbReference type="NCBI Taxonomy" id="400682"/>
    <lineage>
        <taxon>Eukaryota</taxon>
        <taxon>Metazoa</taxon>
        <taxon>Porifera</taxon>
        <taxon>Demospongiae</taxon>
        <taxon>Heteroscleromorpha</taxon>
        <taxon>Haplosclerida</taxon>
        <taxon>Niphatidae</taxon>
        <taxon>Amphimedon</taxon>
    </lineage>
</organism>
<reference evidence="3" key="1">
    <citation type="submission" date="2017-05" db="UniProtKB">
        <authorList>
            <consortium name="EnsemblMetazoa"/>
        </authorList>
    </citation>
    <scope>IDENTIFICATION</scope>
</reference>
<dbReference type="InterPro" id="IPR011029">
    <property type="entry name" value="DEATH-like_dom_sf"/>
</dbReference>
<dbReference type="PROSITE" id="PS50017">
    <property type="entry name" value="DEATH_DOMAIN"/>
    <property type="match status" value="1"/>
</dbReference>
<dbReference type="EnsemblMetazoa" id="Aqu2.1.06758_001">
    <property type="protein sequence ID" value="Aqu2.1.06758_001"/>
    <property type="gene ID" value="Aqu2.1.06758"/>
</dbReference>
<dbReference type="Gene3D" id="1.10.533.10">
    <property type="entry name" value="Death Domain, Fas"/>
    <property type="match status" value="1"/>
</dbReference>
<protein>
    <recommendedName>
        <fullName evidence="2">Death domain-containing protein</fullName>
    </recommendedName>
</protein>
<feature type="domain" description="Death" evidence="2">
    <location>
        <begin position="36"/>
        <end position="108"/>
    </location>
</feature>
<dbReference type="GO" id="GO:0007165">
    <property type="term" value="P:signal transduction"/>
    <property type="evidence" value="ECO:0007669"/>
    <property type="project" value="InterPro"/>
</dbReference>
<evidence type="ECO:0000313" key="3">
    <source>
        <dbReference type="EnsemblMetazoa" id="Aqu2.1.06758_001"/>
    </source>
</evidence>
<dbReference type="CDD" id="cd01670">
    <property type="entry name" value="Death"/>
    <property type="match status" value="1"/>
</dbReference>
<accession>A0A1X7SXS1</accession>
<dbReference type="AlphaFoldDB" id="A0A1X7SXS1"/>
<dbReference type="InterPro" id="IPR000488">
    <property type="entry name" value="Death_dom"/>
</dbReference>
<dbReference type="SUPFAM" id="SSF47986">
    <property type="entry name" value="DEATH domain"/>
    <property type="match status" value="1"/>
</dbReference>
<feature type="compositionally biased region" description="Polar residues" evidence="1">
    <location>
        <begin position="121"/>
        <end position="131"/>
    </location>
</feature>
<proteinExistence type="predicted"/>
<evidence type="ECO:0000259" key="2">
    <source>
        <dbReference type="PROSITE" id="PS50017"/>
    </source>
</evidence>
<feature type="region of interest" description="Disordered" evidence="1">
    <location>
        <begin position="121"/>
        <end position="144"/>
    </location>
</feature>